<dbReference type="InterPro" id="IPR001310">
    <property type="entry name" value="Histidine_triad_HIT"/>
</dbReference>
<keyword evidence="4" id="KW-1185">Reference proteome</keyword>
<dbReference type="PRINTS" id="PR00332">
    <property type="entry name" value="HISTRIAD"/>
</dbReference>
<dbReference type="SUPFAM" id="SSF54197">
    <property type="entry name" value="HIT-like"/>
    <property type="match status" value="1"/>
</dbReference>
<dbReference type="InterPro" id="IPR019808">
    <property type="entry name" value="Histidine_triad_CS"/>
</dbReference>
<protein>
    <submittedName>
        <fullName evidence="3">HIT family protein</fullName>
    </submittedName>
</protein>
<dbReference type="Gene3D" id="3.30.428.10">
    <property type="entry name" value="HIT-like"/>
    <property type="match status" value="1"/>
</dbReference>
<organism evidence="3 4">
    <name type="scientific">Halobacillus salinarum</name>
    <dbReference type="NCBI Taxonomy" id="2932257"/>
    <lineage>
        <taxon>Bacteria</taxon>
        <taxon>Bacillati</taxon>
        <taxon>Bacillota</taxon>
        <taxon>Bacilli</taxon>
        <taxon>Bacillales</taxon>
        <taxon>Bacillaceae</taxon>
        <taxon>Halobacillus</taxon>
    </lineage>
</organism>
<evidence type="ECO:0000256" key="1">
    <source>
        <dbReference type="PROSITE-ProRule" id="PRU00464"/>
    </source>
</evidence>
<dbReference type="Proteomes" id="UP000831787">
    <property type="component" value="Chromosome"/>
</dbReference>
<reference evidence="3 4" key="1">
    <citation type="submission" date="2022-04" db="EMBL/GenBank/DDBJ databases">
        <title>Halobacillus sp. isolated from saltern.</title>
        <authorList>
            <person name="Won M."/>
            <person name="Lee C.-M."/>
            <person name="Woen H.-Y."/>
            <person name="Kwon S.-W."/>
        </authorList>
    </citation>
    <scope>NUCLEOTIDE SEQUENCE [LARGE SCALE GENOMIC DNA]</scope>
    <source>
        <strain evidence="3 4">SSBR10-3</strain>
    </source>
</reference>
<evidence type="ECO:0000313" key="4">
    <source>
        <dbReference type="Proteomes" id="UP000831787"/>
    </source>
</evidence>
<dbReference type="EMBL" id="CP095073">
    <property type="protein sequence ID" value="UOQ43504.1"/>
    <property type="molecule type" value="Genomic_DNA"/>
</dbReference>
<dbReference type="PROSITE" id="PS00892">
    <property type="entry name" value="HIT_1"/>
    <property type="match status" value="1"/>
</dbReference>
<dbReference type="RefSeq" id="WP_244708863.1">
    <property type="nucleotide sequence ID" value="NZ_CP095073.1"/>
</dbReference>
<dbReference type="InterPro" id="IPR039384">
    <property type="entry name" value="HINT"/>
</dbReference>
<dbReference type="Pfam" id="PF01230">
    <property type="entry name" value="HIT"/>
    <property type="match status" value="1"/>
</dbReference>
<dbReference type="InterPro" id="IPR036265">
    <property type="entry name" value="HIT-like_sf"/>
</dbReference>
<dbReference type="PANTHER" id="PTHR46648:SF1">
    <property type="entry name" value="ADENOSINE 5'-MONOPHOSPHORAMIDASE HNT1"/>
    <property type="match status" value="1"/>
</dbReference>
<feature type="domain" description="HIT" evidence="2">
    <location>
        <begin position="8"/>
        <end position="116"/>
    </location>
</feature>
<gene>
    <name evidence="3" type="ORF">MUN89_16510</name>
</gene>
<dbReference type="InterPro" id="IPR011146">
    <property type="entry name" value="HIT-like"/>
</dbReference>
<dbReference type="PANTHER" id="PTHR46648">
    <property type="entry name" value="HIT FAMILY PROTEIN 1"/>
    <property type="match status" value="1"/>
</dbReference>
<dbReference type="CDD" id="cd01277">
    <property type="entry name" value="HINT_subgroup"/>
    <property type="match status" value="1"/>
</dbReference>
<name>A0ABY4EH80_9BACI</name>
<evidence type="ECO:0000313" key="3">
    <source>
        <dbReference type="EMBL" id="UOQ43504.1"/>
    </source>
</evidence>
<feature type="short sequence motif" description="Histidine triad motif" evidence="1">
    <location>
        <begin position="100"/>
        <end position="104"/>
    </location>
</feature>
<dbReference type="PROSITE" id="PS51084">
    <property type="entry name" value="HIT_2"/>
    <property type="match status" value="1"/>
</dbReference>
<sequence>MAQEQDCIFCKIINGEIPSSKVYEDEDVYAFLDISQVTKGHTLIVPKEHTKDIYNTSPQIAEKLFSRVPRIAQAIKQTYQPIGMNILNNNEEPAGQSVFHLHIHLLPRYGEGDGFKAKWNVNTDEYTTDDLQEIAENIRSKVSGN</sequence>
<evidence type="ECO:0000259" key="2">
    <source>
        <dbReference type="PROSITE" id="PS51084"/>
    </source>
</evidence>
<accession>A0ABY4EH80</accession>
<proteinExistence type="predicted"/>